<keyword evidence="3" id="KW-1185">Reference proteome</keyword>
<comment type="caution">
    <text evidence="2">The sequence shown here is derived from an EMBL/GenBank/DDBJ whole genome shotgun (WGS) entry which is preliminary data.</text>
</comment>
<dbReference type="GO" id="GO:0051287">
    <property type="term" value="F:NAD binding"/>
    <property type="evidence" value="ECO:0007669"/>
    <property type="project" value="InterPro"/>
</dbReference>
<dbReference type="Proteomes" id="UP000673691">
    <property type="component" value="Unassembled WGS sequence"/>
</dbReference>
<proteinExistence type="predicted"/>
<gene>
    <name evidence="2" type="ORF">BJ554DRAFT_4513</name>
</gene>
<dbReference type="AlphaFoldDB" id="A0A8H7ZMJ0"/>
<evidence type="ECO:0000313" key="3">
    <source>
        <dbReference type="Proteomes" id="UP000673691"/>
    </source>
</evidence>
<evidence type="ECO:0000259" key="1">
    <source>
        <dbReference type="Pfam" id="PF02826"/>
    </source>
</evidence>
<protein>
    <recommendedName>
        <fullName evidence="1">D-isomer specific 2-hydroxyacid dehydrogenase NAD-binding domain-containing protein</fullName>
    </recommendedName>
</protein>
<dbReference type="EMBL" id="JAEFCI010012595">
    <property type="protein sequence ID" value="KAG5455905.1"/>
    <property type="molecule type" value="Genomic_DNA"/>
</dbReference>
<feature type="domain" description="D-isomer specific 2-hydroxyacid dehydrogenase NAD-binding" evidence="1">
    <location>
        <begin position="34"/>
        <end position="85"/>
    </location>
</feature>
<dbReference type="Pfam" id="PF02826">
    <property type="entry name" value="2-Hacid_dh_C"/>
    <property type="match status" value="1"/>
</dbReference>
<dbReference type="InterPro" id="IPR036291">
    <property type="entry name" value="NAD(P)-bd_dom_sf"/>
</dbReference>
<dbReference type="SUPFAM" id="SSF51735">
    <property type="entry name" value="NAD(P)-binding Rossmann-fold domains"/>
    <property type="match status" value="1"/>
</dbReference>
<dbReference type="InterPro" id="IPR006140">
    <property type="entry name" value="D-isomer_DH_NAD-bd"/>
</dbReference>
<dbReference type="OrthoDB" id="418179at2759"/>
<sequence>MRTARFPPLLDCSPFLFPPVPNGFWIPMTTSWKVDISALVKNLKSRHLGGAAVDVYPSEPKANGKNFEENELRNCPNTILTPHIGTEGGNDNDGPFFCLLRGQKLWSSLVTAADQNPVLFSQRQAGRRRRRRR</sequence>
<reference evidence="2 3" key="1">
    <citation type="journal article" name="Sci. Rep.">
        <title>Genome-scale phylogenetic analyses confirm Olpidium as the closest living zoosporic fungus to the non-flagellated, terrestrial fungi.</title>
        <authorList>
            <person name="Chang Y."/>
            <person name="Rochon D."/>
            <person name="Sekimoto S."/>
            <person name="Wang Y."/>
            <person name="Chovatia M."/>
            <person name="Sandor L."/>
            <person name="Salamov A."/>
            <person name="Grigoriev I.V."/>
            <person name="Stajich J.E."/>
            <person name="Spatafora J.W."/>
        </authorList>
    </citation>
    <scope>NUCLEOTIDE SEQUENCE [LARGE SCALE GENOMIC DNA]</scope>
    <source>
        <strain evidence="2">S191</strain>
    </source>
</reference>
<accession>A0A8H7ZMJ0</accession>
<organism evidence="2 3">
    <name type="scientific">Olpidium bornovanus</name>
    <dbReference type="NCBI Taxonomy" id="278681"/>
    <lineage>
        <taxon>Eukaryota</taxon>
        <taxon>Fungi</taxon>
        <taxon>Fungi incertae sedis</taxon>
        <taxon>Olpidiomycota</taxon>
        <taxon>Olpidiomycotina</taxon>
        <taxon>Olpidiomycetes</taxon>
        <taxon>Olpidiales</taxon>
        <taxon>Olpidiaceae</taxon>
        <taxon>Olpidium</taxon>
    </lineage>
</organism>
<name>A0A8H7ZMJ0_9FUNG</name>
<evidence type="ECO:0000313" key="2">
    <source>
        <dbReference type="EMBL" id="KAG5455905.1"/>
    </source>
</evidence>
<dbReference type="Gene3D" id="3.40.50.720">
    <property type="entry name" value="NAD(P)-binding Rossmann-like Domain"/>
    <property type="match status" value="1"/>
</dbReference>